<organism evidence="2 3">
    <name type="scientific">Winogradskyella poriferorum</name>
    <dbReference type="NCBI Taxonomy" id="307627"/>
    <lineage>
        <taxon>Bacteria</taxon>
        <taxon>Pseudomonadati</taxon>
        <taxon>Bacteroidota</taxon>
        <taxon>Flavobacteriia</taxon>
        <taxon>Flavobacteriales</taxon>
        <taxon>Flavobacteriaceae</taxon>
        <taxon>Winogradskyella</taxon>
    </lineage>
</organism>
<evidence type="ECO:0000313" key="3">
    <source>
        <dbReference type="Proteomes" id="UP001356704"/>
    </source>
</evidence>
<evidence type="ECO:0000256" key="1">
    <source>
        <dbReference type="SAM" id="SignalP"/>
    </source>
</evidence>
<keyword evidence="1" id="KW-0732">Signal</keyword>
<protein>
    <submittedName>
        <fullName evidence="2">Uncharacterized protein</fullName>
    </submittedName>
</protein>
<proteinExistence type="predicted"/>
<dbReference type="Proteomes" id="UP001356704">
    <property type="component" value="Unassembled WGS sequence"/>
</dbReference>
<reference evidence="2 3" key="1">
    <citation type="submission" date="2024-02" db="EMBL/GenBank/DDBJ databases">
        <title>Winogradskyella poriferorum JCM 12885.</title>
        <authorList>
            <person name="Zhang D.-F."/>
            <person name="Fu Z.-Y."/>
        </authorList>
    </citation>
    <scope>NUCLEOTIDE SEQUENCE [LARGE SCALE GENOMIC DNA]</scope>
    <source>
        <strain evidence="2 3">JCM 12885</strain>
    </source>
</reference>
<sequence>MKRIALLTFALILGLNTFAQGRRDRMGNPVINREPTKEEIAKYEQKVEERKDEYIANFLTTLEADDFQKEIIKQYLNSYYDAKSELIRAKYEHNLDRKDAIKKLDESHFKDLEELISKNDMNKIKDLIKGDFNEKEVKKKKKKKRKKKKKDEG</sequence>
<feature type="signal peptide" evidence="1">
    <location>
        <begin position="1"/>
        <end position="19"/>
    </location>
</feature>
<feature type="chain" id="PRO_5046041415" evidence="1">
    <location>
        <begin position="20"/>
        <end position="153"/>
    </location>
</feature>
<name>A0ABU7W5M1_9FLAO</name>
<dbReference type="RefSeq" id="WP_331809799.1">
    <property type="nucleotide sequence ID" value="NZ_JAZHOU010000002.1"/>
</dbReference>
<comment type="caution">
    <text evidence="2">The sequence shown here is derived from an EMBL/GenBank/DDBJ whole genome shotgun (WGS) entry which is preliminary data.</text>
</comment>
<keyword evidence="3" id="KW-1185">Reference proteome</keyword>
<evidence type="ECO:0000313" key="2">
    <source>
        <dbReference type="EMBL" id="MEF3079027.1"/>
    </source>
</evidence>
<accession>A0ABU7W5M1</accession>
<dbReference type="EMBL" id="JAZHOU010000002">
    <property type="protein sequence ID" value="MEF3079027.1"/>
    <property type="molecule type" value="Genomic_DNA"/>
</dbReference>
<gene>
    <name evidence="2" type="ORF">V1468_08435</name>
</gene>